<protein>
    <submittedName>
        <fullName evidence="2">Uncharacterized protein</fullName>
    </submittedName>
</protein>
<evidence type="ECO:0000313" key="2">
    <source>
        <dbReference type="EMBL" id="CAI0400039.1"/>
    </source>
</evidence>
<evidence type="ECO:0000313" key="1">
    <source>
        <dbReference type="EMBL" id="CAI0378737.1"/>
    </source>
</evidence>
<name>A0AAV0ISE4_9ROSI</name>
<dbReference type="AlphaFoldDB" id="A0AAV0ISE4"/>
<dbReference type="EMBL" id="CAMGYJ010000004">
    <property type="protein sequence ID" value="CAI0400039.1"/>
    <property type="molecule type" value="Genomic_DNA"/>
</dbReference>
<sequence length="41" mass="4930">MWPSFIGKVRMPHDYNCYSTELKVYITRAGDLAEWMGRWGY</sequence>
<organism evidence="2 4">
    <name type="scientific">Linum tenue</name>
    <dbReference type="NCBI Taxonomy" id="586396"/>
    <lineage>
        <taxon>Eukaryota</taxon>
        <taxon>Viridiplantae</taxon>
        <taxon>Streptophyta</taxon>
        <taxon>Embryophyta</taxon>
        <taxon>Tracheophyta</taxon>
        <taxon>Spermatophyta</taxon>
        <taxon>Magnoliopsida</taxon>
        <taxon>eudicotyledons</taxon>
        <taxon>Gunneridae</taxon>
        <taxon>Pentapetalae</taxon>
        <taxon>rosids</taxon>
        <taxon>fabids</taxon>
        <taxon>Malpighiales</taxon>
        <taxon>Linaceae</taxon>
        <taxon>Linum</taxon>
    </lineage>
</organism>
<comment type="caution">
    <text evidence="2">The sequence shown here is derived from an EMBL/GenBank/DDBJ whole genome shotgun (WGS) entry which is preliminary data.</text>
</comment>
<dbReference type="Proteomes" id="UP001154282">
    <property type="component" value="Unassembled WGS sequence"/>
</dbReference>
<reference evidence="2" key="1">
    <citation type="submission" date="2022-08" db="EMBL/GenBank/DDBJ databases">
        <authorList>
            <person name="Gutierrez-Valencia J."/>
        </authorList>
    </citation>
    <scope>NUCLEOTIDE SEQUENCE</scope>
</reference>
<gene>
    <name evidence="2" type="ORF">LITE_LOCUS10572</name>
    <name evidence="3" type="ORF">LITE_LOCUS15438</name>
    <name evidence="1" type="ORF">LITE_LOCUS1994</name>
</gene>
<evidence type="ECO:0000313" key="3">
    <source>
        <dbReference type="EMBL" id="CAI0412192.1"/>
    </source>
</evidence>
<keyword evidence="4" id="KW-1185">Reference proteome</keyword>
<dbReference type="EMBL" id="CAMGYJ010000002">
    <property type="protein sequence ID" value="CAI0378737.1"/>
    <property type="molecule type" value="Genomic_DNA"/>
</dbReference>
<evidence type="ECO:0000313" key="4">
    <source>
        <dbReference type="Proteomes" id="UP001154282"/>
    </source>
</evidence>
<dbReference type="EMBL" id="CAMGYJ010000005">
    <property type="protein sequence ID" value="CAI0412192.1"/>
    <property type="molecule type" value="Genomic_DNA"/>
</dbReference>
<accession>A0AAV0ISE4</accession>
<proteinExistence type="predicted"/>